<proteinExistence type="predicted"/>
<accession>A0A1F5REQ3</accession>
<comment type="caution">
    <text evidence="2">The sequence shown here is derived from an EMBL/GenBank/DDBJ whole genome shotgun (WGS) entry which is preliminary data.</text>
</comment>
<keyword evidence="1" id="KW-0812">Transmembrane</keyword>
<feature type="transmembrane region" description="Helical" evidence="1">
    <location>
        <begin position="115"/>
        <end position="133"/>
    </location>
</feature>
<evidence type="ECO:0000313" key="3">
    <source>
        <dbReference type="Proteomes" id="UP000177230"/>
    </source>
</evidence>
<evidence type="ECO:0000313" key="2">
    <source>
        <dbReference type="EMBL" id="OGF12858.1"/>
    </source>
</evidence>
<evidence type="ECO:0000256" key="1">
    <source>
        <dbReference type="SAM" id="Phobius"/>
    </source>
</evidence>
<dbReference type="AlphaFoldDB" id="A0A1F5REQ3"/>
<reference evidence="2 3" key="1">
    <citation type="journal article" date="2016" name="Nat. Commun.">
        <title>Thousands of microbial genomes shed light on interconnected biogeochemical processes in an aquifer system.</title>
        <authorList>
            <person name="Anantharaman K."/>
            <person name="Brown C.T."/>
            <person name="Hug L.A."/>
            <person name="Sharon I."/>
            <person name="Castelle C.J."/>
            <person name="Probst A.J."/>
            <person name="Thomas B.C."/>
            <person name="Singh A."/>
            <person name="Wilkins M.J."/>
            <person name="Karaoz U."/>
            <person name="Brodie E.L."/>
            <person name="Williams K.H."/>
            <person name="Hubbard S.S."/>
            <person name="Banfield J.F."/>
        </authorList>
    </citation>
    <scope>NUCLEOTIDE SEQUENCE [LARGE SCALE GENOMIC DNA]</scope>
</reference>
<dbReference type="EMBL" id="MFFM01000029">
    <property type="protein sequence ID" value="OGF12858.1"/>
    <property type="molecule type" value="Genomic_DNA"/>
</dbReference>
<name>A0A1F5REQ3_9BACT</name>
<sequence length="171" mass="19971">MKMEKDLYIRILQFGDKNPEGFSYTQLIKECNIRDKEIDIVDKYFSHAYHNPFKGAKGDPPLETPFFLLYAPANLEGKYKDEKIKYILTIEAKFKYIDYLELTEAMKNAKIATRIAIASILITLAVSIFTIFFNKVEIKKPIEIINNNEESIKSINQKLDTLIMQTRTYKK</sequence>
<keyword evidence="1" id="KW-0472">Membrane</keyword>
<dbReference type="Proteomes" id="UP000177230">
    <property type="component" value="Unassembled WGS sequence"/>
</dbReference>
<gene>
    <name evidence="2" type="ORF">A2024_01645</name>
</gene>
<protein>
    <submittedName>
        <fullName evidence="2">Uncharacterized protein</fullName>
    </submittedName>
</protein>
<organism evidence="2 3">
    <name type="scientific">Candidatus Edwardsbacteria bacterium GWF2_54_11</name>
    <dbReference type="NCBI Taxonomy" id="1817851"/>
    <lineage>
        <taxon>Bacteria</taxon>
        <taxon>Candidatus Edwardsiibacteriota</taxon>
    </lineage>
</organism>
<keyword evidence="1" id="KW-1133">Transmembrane helix</keyword>